<keyword evidence="3" id="KW-1185">Reference proteome</keyword>
<protein>
    <submittedName>
        <fullName evidence="2">Type I-E CRISPR-associated protein Cse2/CasB</fullName>
    </submittedName>
</protein>
<dbReference type="CDD" id="cd09731">
    <property type="entry name" value="Cse2_I-E"/>
    <property type="match status" value="1"/>
</dbReference>
<feature type="region of interest" description="Disordered" evidence="1">
    <location>
        <begin position="378"/>
        <end position="405"/>
    </location>
</feature>
<accession>A0ABW0WJV8</accession>
<dbReference type="Pfam" id="PF09485">
    <property type="entry name" value="CRISPR_Cse2"/>
    <property type="match status" value="2"/>
</dbReference>
<dbReference type="Proteomes" id="UP001596065">
    <property type="component" value="Unassembled WGS sequence"/>
</dbReference>
<feature type="compositionally biased region" description="Basic and acidic residues" evidence="1">
    <location>
        <begin position="391"/>
        <end position="405"/>
    </location>
</feature>
<evidence type="ECO:0000256" key="1">
    <source>
        <dbReference type="SAM" id="MobiDB-lite"/>
    </source>
</evidence>
<reference evidence="3" key="1">
    <citation type="journal article" date="2019" name="Int. J. Syst. Evol. Microbiol.">
        <title>The Global Catalogue of Microorganisms (GCM) 10K type strain sequencing project: providing services to taxonomists for standard genome sequencing and annotation.</title>
        <authorList>
            <consortium name="The Broad Institute Genomics Platform"/>
            <consortium name="The Broad Institute Genome Sequencing Center for Infectious Disease"/>
            <person name="Wu L."/>
            <person name="Ma J."/>
        </authorList>
    </citation>
    <scope>NUCLEOTIDE SEQUENCE [LARGE SCALE GENOMIC DNA]</scope>
    <source>
        <strain evidence="3">KCTC 5701</strain>
    </source>
</reference>
<dbReference type="RefSeq" id="WP_344352395.1">
    <property type="nucleotide sequence ID" value="NZ_BAAASM010000060.1"/>
</dbReference>
<evidence type="ECO:0000313" key="2">
    <source>
        <dbReference type="EMBL" id="MFC5657647.1"/>
    </source>
</evidence>
<proteinExistence type="predicted"/>
<evidence type="ECO:0000313" key="3">
    <source>
        <dbReference type="Proteomes" id="UP001596065"/>
    </source>
</evidence>
<name>A0ABW0WJV8_STRNO</name>
<dbReference type="Gene3D" id="1.10.520.40">
    <property type="entry name" value="CRISPR-associated protein Cse2"/>
    <property type="match status" value="2"/>
</dbReference>
<sequence>MKTTRTATGRTYRAYFWEEITSEWGAPAEQRSAAQSRPAVGTERGLRALRDGLGREPGTVAGMRYLHRVELTDAARSSDVLPRAYLAEHAALTLFGLHQSGMARPAHRPGLGLGTACRALRAELAADAAAGSGRRLTIADEHRVAAAVTRRLTAAATALDLDELVHHLRGLVPLLRQADIGLDYTRLHRDLCDWLTPHHGRVLRAWGLQYTDPLTPDGEAQAAGRDAEGWYWAGFDPRRAEAGAELAAVRSGLGREAGTVPALWTFYRTRMGSELRTKGALTRDLSAEHAALALFGLHQQGRSKVMHAPGVSPGTACRLLLARNDGDRTALENRLGALLTSLDSDELAHQLRSLVPLLRQADIGLDYTLVRRALRDWDDPKRPQAPSRLRSGWDRDFRREAVQQP</sequence>
<comment type="caution">
    <text evidence="2">The sequence shown here is derived from an EMBL/GenBank/DDBJ whole genome shotgun (WGS) entry which is preliminary data.</text>
</comment>
<gene>
    <name evidence="2" type="primary">casB</name>
    <name evidence="2" type="synonym">cse2</name>
    <name evidence="2" type="ORF">ACFP3J_19410</name>
</gene>
<dbReference type="InterPro" id="IPR038287">
    <property type="entry name" value="Cse2_sf"/>
</dbReference>
<dbReference type="EMBL" id="JBHSOE010000032">
    <property type="protein sequence ID" value="MFC5657647.1"/>
    <property type="molecule type" value="Genomic_DNA"/>
</dbReference>
<dbReference type="NCBIfam" id="TIGR02548">
    <property type="entry name" value="casB_cse2"/>
    <property type="match status" value="2"/>
</dbReference>
<dbReference type="InterPro" id="IPR013382">
    <property type="entry name" value="CRISPR-assoc_prot_Cse2"/>
</dbReference>
<organism evidence="2 3">
    <name type="scientific">Streptomyces nogalater</name>
    <dbReference type="NCBI Taxonomy" id="38314"/>
    <lineage>
        <taxon>Bacteria</taxon>
        <taxon>Bacillati</taxon>
        <taxon>Actinomycetota</taxon>
        <taxon>Actinomycetes</taxon>
        <taxon>Kitasatosporales</taxon>
        <taxon>Streptomycetaceae</taxon>
        <taxon>Streptomyces</taxon>
    </lineage>
</organism>